<comment type="cofactor">
    <cofactor evidence="1 6">
        <name>FAD</name>
        <dbReference type="ChEBI" id="CHEBI:57692"/>
    </cofactor>
</comment>
<evidence type="ECO:0000256" key="2">
    <source>
        <dbReference type="ARBA" id="ARBA00009347"/>
    </source>
</evidence>
<dbReference type="EMBL" id="FOZG01000003">
    <property type="protein sequence ID" value="SFS09546.1"/>
    <property type="molecule type" value="Genomic_DNA"/>
</dbReference>
<evidence type="ECO:0000256" key="3">
    <source>
        <dbReference type="ARBA" id="ARBA00022630"/>
    </source>
</evidence>
<dbReference type="Gene3D" id="2.40.110.10">
    <property type="entry name" value="Butyryl-CoA Dehydrogenase, subunit A, domain 2"/>
    <property type="match status" value="1"/>
</dbReference>
<evidence type="ECO:0000256" key="1">
    <source>
        <dbReference type="ARBA" id="ARBA00001974"/>
    </source>
</evidence>
<dbReference type="InterPro" id="IPR006091">
    <property type="entry name" value="Acyl-CoA_Oxase/DH_mid-dom"/>
</dbReference>
<dbReference type="Pfam" id="PF00441">
    <property type="entry name" value="Acyl-CoA_dh_1"/>
    <property type="match status" value="1"/>
</dbReference>
<feature type="domain" description="Acyl-CoA oxidase/dehydrogenase middle" evidence="8">
    <location>
        <begin position="127"/>
        <end position="219"/>
    </location>
</feature>
<gene>
    <name evidence="10" type="ORF">SAMN05192580_3293</name>
</gene>
<dbReference type="InterPro" id="IPR046373">
    <property type="entry name" value="Acyl-CoA_Oxase/DH_mid-dom_sf"/>
</dbReference>
<evidence type="ECO:0000259" key="7">
    <source>
        <dbReference type="Pfam" id="PF00441"/>
    </source>
</evidence>
<dbReference type="SUPFAM" id="SSF47203">
    <property type="entry name" value="Acyl-CoA dehydrogenase C-terminal domain-like"/>
    <property type="match status" value="1"/>
</dbReference>
<dbReference type="PANTHER" id="PTHR43292">
    <property type="entry name" value="ACYL-COA DEHYDROGENASE"/>
    <property type="match status" value="1"/>
</dbReference>
<keyword evidence="3 6" id="KW-0285">Flavoprotein</keyword>
<evidence type="ECO:0000256" key="4">
    <source>
        <dbReference type="ARBA" id="ARBA00022827"/>
    </source>
</evidence>
<evidence type="ECO:0000259" key="9">
    <source>
        <dbReference type="Pfam" id="PF02771"/>
    </source>
</evidence>
<sequence>MDFQLSPAELAFRDEVRAFLDERLPDHLRAGATATPTVFAEPDLGREWQRILHEQGWLGYHWPVEHGGTGWSPVQRYIFEKECALASAPGLPVLGLKLLAPVLWTFGTPEQKAHYLPRILTAEDYWCQGFSEPGAGSDLASLKTSARREGDRYIVNGSKIWTTHAHFADHLFCLVRTDAAVKPQAGISFLLIDMNQPGITVRPIIGLAGDHEVNEVFLDEVEVPVSDLVGREGDGWTIAKFLLENERGGSCFAPELLAVLSRLRQDAAQEPDGYGDALIQDASFAQDLARLELSAQALEMTELRILAEVAQGRKPGPQTSLIKLVASSLRQDVDALAMRTYGHAGLQLSTRRPLYGNDSDEPIGSKAAQIAAPAYLNSRAWTIFGGSNEVQMNIIAKTVLGL</sequence>
<evidence type="ECO:0000259" key="8">
    <source>
        <dbReference type="Pfam" id="PF02770"/>
    </source>
</evidence>
<feature type="domain" description="Acyl-CoA dehydrogenase/oxidase C-terminal" evidence="7">
    <location>
        <begin position="233"/>
        <end position="399"/>
    </location>
</feature>
<dbReference type="OrthoDB" id="9780544at2"/>
<name>A0A1I6M1F2_9SPHN</name>
<dbReference type="InterPro" id="IPR037069">
    <property type="entry name" value="AcylCoA_DH/ox_N_sf"/>
</dbReference>
<dbReference type="Proteomes" id="UP000198824">
    <property type="component" value="Unassembled WGS sequence"/>
</dbReference>
<organism evidence="10 11">
    <name type="scientific">Sphingomonas jatrophae</name>
    <dbReference type="NCBI Taxonomy" id="1166337"/>
    <lineage>
        <taxon>Bacteria</taxon>
        <taxon>Pseudomonadati</taxon>
        <taxon>Pseudomonadota</taxon>
        <taxon>Alphaproteobacteria</taxon>
        <taxon>Sphingomonadales</taxon>
        <taxon>Sphingomonadaceae</taxon>
        <taxon>Sphingomonas</taxon>
    </lineage>
</organism>
<comment type="similarity">
    <text evidence="2 6">Belongs to the acyl-CoA dehydrogenase family.</text>
</comment>
<dbReference type="GO" id="GO:0005886">
    <property type="term" value="C:plasma membrane"/>
    <property type="evidence" value="ECO:0007669"/>
    <property type="project" value="TreeGrafter"/>
</dbReference>
<proteinExistence type="inferred from homology"/>
<dbReference type="InterPro" id="IPR009075">
    <property type="entry name" value="AcylCo_DH/oxidase_C"/>
</dbReference>
<dbReference type="PANTHER" id="PTHR43292:SF3">
    <property type="entry name" value="ACYL-COA DEHYDROGENASE FADE29"/>
    <property type="match status" value="1"/>
</dbReference>
<evidence type="ECO:0000256" key="6">
    <source>
        <dbReference type="RuleBase" id="RU362125"/>
    </source>
</evidence>
<keyword evidence="4 6" id="KW-0274">FAD</keyword>
<dbReference type="STRING" id="1166337.SAMN05192580_3293"/>
<dbReference type="InterPro" id="IPR009100">
    <property type="entry name" value="AcylCoA_DH/oxidase_NM_dom_sf"/>
</dbReference>
<dbReference type="GO" id="GO:0016627">
    <property type="term" value="F:oxidoreductase activity, acting on the CH-CH group of donors"/>
    <property type="evidence" value="ECO:0007669"/>
    <property type="project" value="InterPro"/>
</dbReference>
<dbReference type="Gene3D" id="1.10.540.10">
    <property type="entry name" value="Acyl-CoA dehydrogenase/oxidase, N-terminal domain"/>
    <property type="match status" value="1"/>
</dbReference>
<dbReference type="Gene3D" id="1.20.140.10">
    <property type="entry name" value="Butyryl-CoA Dehydrogenase, subunit A, domain 3"/>
    <property type="match status" value="1"/>
</dbReference>
<evidence type="ECO:0000256" key="5">
    <source>
        <dbReference type="ARBA" id="ARBA00023002"/>
    </source>
</evidence>
<keyword evidence="11" id="KW-1185">Reference proteome</keyword>
<dbReference type="SUPFAM" id="SSF56645">
    <property type="entry name" value="Acyl-CoA dehydrogenase NM domain-like"/>
    <property type="match status" value="1"/>
</dbReference>
<dbReference type="InterPro" id="IPR036250">
    <property type="entry name" value="AcylCo_DH-like_C"/>
</dbReference>
<dbReference type="AlphaFoldDB" id="A0A1I6M1F2"/>
<dbReference type="InterPro" id="IPR052161">
    <property type="entry name" value="Mycobact_Acyl-CoA_DH"/>
</dbReference>
<dbReference type="Pfam" id="PF02770">
    <property type="entry name" value="Acyl-CoA_dh_M"/>
    <property type="match status" value="1"/>
</dbReference>
<accession>A0A1I6M1F2</accession>
<dbReference type="InterPro" id="IPR013786">
    <property type="entry name" value="AcylCoA_DH/ox_N"/>
</dbReference>
<dbReference type="FunFam" id="2.40.110.10:FF:000011">
    <property type="entry name" value="Acyl-CoA dehydrogenase FadE34"/>
    <property type="match status" value="1"/>
</dbReference>
<reference evidence="10 11" key="1">
    <citation type="submission" date="2016-10" db="EMBL/GenBank/DDBJ databases">
        <authorList>
            <person name="de Groot N.N."/>
        </authorList>
    </citation>
    <scope>NUCLEOTIDE SEQUENCE [LARGE SCALE GENOMIC DNA]</scope>
    <source>
        <strain evidence="10 11">S5-249</strain>
    </source>
</reference>
<dbReference type="RefSeq" id="WP_093316171.1">
    <property type="nucleotide sequence ID" value="NZ_FOZG01000003.1"/>
</dbReference>
<keyword evidence="5 6" id="KW-0560">Oxidoreductase</keyword>
<evidence type="ECO:0000313" key="10">
    <source>
        <dbReference type="EMBL" id="SFS09546.1"/>
    </source>
</evidence>
<dbReference type="GO" id="GO:0050660">
    <property type="term" value="F:flavin adenine dinucleotide binding"/>
    <property type="evidence" value="ECO:0007669"/>
    <property type="project" value="InterPro"/>
</dbReference>
<dbReference type="Pfam" id="PF02771">
    <property type="entry name" value="Acyl-CoA_dh_N"/>
    <property type="match status" value="1"/>
</dbReference>
<feature type="domain" description="Acyl-CoA dehydrogenase/oxidase N-terminal" evidence="9">
    <location>
        <begin position="7"/>
        <end position="123"/>
    </location>
</feature>
<evidence type="ECO:0000313" key="11">
    <source>
        <dbReference type="Proteomes" id="UP000198824"/>
    </source>
</evidence>
<protein>
    <submittedName>
        <fullName evidence="10">Acyl-CoA dehydrogenase</fullName>
    </submittedName>
</protein>